<dbReference type="OrthoDB" id="6407151at2759"/>
<protein>
    <recommendedName>
        <fullName evidence="2">Chitin-binding type-2 domain-containing protein</fullName>
    </recommendedName>
</protein>
<evidence type="ECO:0000256" key="1">
    <source>
        <dbReference type="SAM" id="SignalP"/>
    </source>
</evidence>
<dbReference type="KEGG" id="vde:111254853"/>
<dbReference type="InterPro" id="IPR002557">
    <property type="entry name" value="Chitin-bd_dom"/>
</dbReference>
<keyword evidence="4" id="KW-1185">Reference proteome</keyword>
<dbReference type="SUPFAM" id="SSF57625">
    <property type="entry name" value="Invertebrate chitin-binding proteins"/>
    <property type="match status" value="1"/>
</dbReference>
<proteinExistence type="predicted"/>
<organism evidence="3 4">
    <name type="scientific">Varroa destructor</name>
    <name type="common">Honeybee mite</name>
    <dbReference type="NCBI Taxonomy" id="109461"/>
    <lineage>
        <taxon>Eukaryota</taxon>
        <taxon>Metazoa</taxon>
        <taxon>Ecdysozoa</taxon>
        <taxon>Arthropoda</taxon>
        <taxon>Chelicerata</taxon>
        <taxon>Arachnida</taxon>
        <taxon>Acari</taxon>
        <taxon>Parasitiformes</taxon>
        <taxon>Mesostigmata</taxon>
        <taxon>Gamasina</taxon>
        <taxon>Dermanyssoidea</taxon>
        <taxon>Varroidae</taxon>
        <taxon>Varroa</taxon>
    </lineage>
</organism>
<dbReference type="GO" id="GO:0005576">
    <property type="term" value="C:extracellular region"/>
    <property type="evidence" value="ECO:0007669"/>
    <property type="project" value="InterPro"/>
</dbReference>
<dbReference type="EnsemblMetazoa" id="XM_022816145">
    <property type="protein sequence ID" value="XP_022671880"/>
    <property type="gene ID" value="LOC111254853"/>
</dbReference>
<evidence type="ECO:0000313" key="4">
    <source>
        <dbReference type="Proteomes" id="UP000594260"/>
    </source>
</evidence>
<sequence>MAFIFVGLAILAAAQARPHESGGSSTTQSPEASFLGLPASADAAIEKTIDVKFTCAHRRLGYYADISNDCKVFHICNPMELPDGQKAVMQYSFFCPVNTTFDQQSLTCAPHPSPIPCHLAEKYYYVNDQIGVVGDLVNVDNEQTQIQHDAHTAPVTQTVASVPPAIPTFHAVQTRPASTIQHRGPIHAVQHHVPAQTVQIVQQRAPVQAVQHNGPVQTVQTHIPAQVQQTIFRQPQQTSAHFQAQPLVEHHLQLVPTTDKVLRLG</sequence>
<dbReference type="AlphaFoldDB" id="A0A7M7KWR4"/>
<dbReference type="GO" id="GO:0008061">
    <property type="term" value="F:chitin binding"/>
    <property type="evidence" value="ECO:0007669"/>
    <property type="project" value="InterPro"/>
</dbReference>
<dbReference type="GeneID" id="111254853"/>
<dbReference type="InterPro" id="IPR036508">
    <property type="entry name" value="Chitin-bd_dom_sf"/>
</dbReference>
<dbReference type="Proteomes" id="UP000594260">
    <property type="component" value="Unplaced"/>
</dbReference>
<keyword evidence="1" id="KW-0732">Signal</keyword>
<name>A0A7M7KWR4_VARDE</name>
<evidence type="ECO:0000259" key="2">
    <source>
        <dbReference type="PROSITE" id="PS50940"/>
    </source>
</evidence>
<evidence type="ECO:0000313" key="3">
    <source>
        <dbReference type="EnsemblMetazoa" id="XP_022671880"/>
    </source>
</evidence>
<feature type="signal peptide" evidence="1">
    <location>
        <begin position="1"/>
        <end position="16"/>
    </location>
</feature>
<dbReference type="PROSITE" id="PS50940">
    <property type="entry name" value="CHIT_BIND_II"/>
    <property type="match status" value="1"/>
</dbReference>
<dbReference type="Pfam" id="PF01607">
    <property type="entry name" value="CBM_14"/>
    <property type="match status" value="1"/>
</dbReference>
<accession>A0A7M7KWR4</accession>
<feature type="chain" id="PRO_5029523577" description="Chitin-binding type-2 domain-containing protein" evidence="1">
    <location>
        <begin position="17"/>
        <end position="265"/>
    </location>
</feature>
<dbReference type="PANTHER" id="PTHR22933:SF31">
    <property type="entry name" value="FI18007P1"/>
    <property type="match status" value="1"/>
</dbReference>
<dbReference type="InterPro" id="IPR052976">
    <property type="entry name" value="Scoloptoxin-like"/>
</dbReference>
<reference evidence="3" key="1">
    <citation type="submission" date="2021-01" db="UniProtKB">
        <authorList>
            <consortium name="EnsemblMetazoa"/>
        </authorList>
    </citation>
    <scope>IDENTIFICATION</scope>
</reference>
<dbReference type="RefSeq" id="XP_022671880.1">
    <property type="nucleotide sequence ID" value="XM_022816145.1"/>
</dbReference>
<feature type="domain" description="Chitin-binding type-2" evidence="2">
    <location>
        <begin position="52"/>
        <end position="119"/>
    </location>
</feature>
<dbReference type="PANTHER" id="PTHR22933">
    <property type="entry name" value="FI18007P1-RELATED"/>
    <property type="match status" value="1"/>
</dbReference>
<dbReference type="InParanoid" id="A0A7M7KWR4"/>